<reference evidence="3 4" key="1">
    <citation type="submission" date="2016-10" db="EMBL/GenBank/DDBJ databases">
        <title>Proteomics and genomics reveal pathogen-plant mechanisms compatible with a hemibiotrophic lifestyle of Diplodia corticola.</title>
        <authorList>
            <person name="Fernandes I."/>
            <person name="De Jonge R."/>
            <person name="Van De Peer Y."/>
            <person name="Devreese B."/>
            <person name="Alves A."/>
            <person name="Esteves A.C."/>
        </authorList>
    </citation>
    <scope>NUCLEOTIDE SEQUENCE [LARGE SCALE GENOMIC DNA]</scope>
    <source>
        <strain evidence="3 4">CBS 112549</strain>
    </source>
</reference>
<gene>
    <name evidence="3" type="ORF">BKCO1_1150002</name>
</gene>
<dbReference type="GO" id="GO:0001164">
    <property type="term" value="F:RNA polymerase I core promoter sequence-specific DNA binding"/>
    <property type="evidence" value="ECO:0007669"/>
    <property type="project" value="TreeGrafter"/>
</dbReference>
<dbReference type="GO" id="GO:0070860">
    <property type="term" value="C:RNA polymerase I core factor complex"/>
    <property type="evidence" value="ECO:0007669"/>
    <property type="project" value="TreeGrafter"/>
</dbReference>
<dbReference type="InterPro" id="IPR053029">
    <property type="entry name" value="RNA_pol_I-specific_init_factor"/>
</dbReference>
<feature type="domain" description="Extracellular mutant protein 11 C-terminal" evidence="2">
    <location>
        <begin position="346"/>
        <end position="479"/>
    </location>
</feature>
<dbReference type="RefSeq" id="XP_020125006.1">
    <property type="nucleotide sequence ID" value="XM_020270525.1"/>
</dbReference>
<dbReference type="PANTHER" id="PTHR28244">
    <property type="entry name" value="RNA POLYMERASE I-SPECIFIC TRANSCRIPTION INITIATION FACTOR RRN11"/>
    <property type="match status" value="1"/>
</dbReference>
<sequence length="497" mass="56560">MHQFLNRGGRTASPVPKRSHTPPGRPSEAERRRLGQAARVDVPVADFDDTMQRGQNRQSPQRDISRQGQRPAVQPTAHRQTAHLHNYNAFDTDAENADDTTITSFSDEGAQGNLGQQNFYDNPNFHVQEDQESINDNESHFADGESDDSQGPLMHEMLYAAQRKIGEGKKLPMAQSYPSTTIPDDYDEGEEDVEGDYDGDEQHGPQSPELKNHVPYPTPQPPFRKSQPYITGDPLYQLRQEASKKIMSDTSLPVRSGLVQSEIPRPLSAKEVQQPHQQHQQHHHTQLPPSTQPGPKDMHTAIHARSSSTASNAETINERNFFEHRPSTAQKGPLSLSDSSSERIQDYEDEELFAMSYSDLDKQSFDDNPRADPNKQPISHLADSPLEDRLRTAYRELRPEDQSEFFNSLQIDEWEDAGDWFLDQFGDLLGRFKKARRTKRDVAREFEDEIRKRNDAVGRKRRCVEDEVGRIKGQGQRLLPDTPSRRRAATPAFTPRR</sequence>
<evidence type="ECO:0000259" key="2">
    <source>
        <dbReference type="Pfam" id="PF15463"/>
    </source>
</evidence>
<dbReference type="Pfam" id="PF15463">
    <property type="entry name" value="ECM11"/>
    <property type="match status" value="1"/>
</dbReference>
<accession>A0A1J9QL04</accession>
<dbReference type="EMBL" id="MNUE01000115">
    <property type="protein sequence ID" value="OJD28746.1"/>
    <property type="molecule type" value="Genomic_DNA"/>
</dbReference>
<dbReference type="GO" id="GO:0017025">
    <property type="term" value="F:TBP-class protein binding"/>
    <property type="evidence" value="ECO:0007669"/>
    <property type="project" value="TreeGrafter"/>
</dbReference>
<dbReference type="PANTHER" id="PTHR28244:SF3">
    <property type="entry name" value="EXTRACELLULAR MUTANT PROTEIN 11 C-TERMINAL DOMAIN-CONTAINING PROTEIN"/>
    <property type="match status" value="1"/>
</dbReference>
<evidence type="ECO:0000313" key="3">
    <source>
        <dbReference type="EMBL" id="OJD28746.1"/>
    </source>
</evidence>
<name>A0A1J9QL04_9PEZI</name>
<dbReference type="OrthoDB" id="5346740at2759"/>
<dbReference type="AlphaFoldDB" id="A0A1J9QL04"/>
<evidence type="ECO:0000256" key="1">
    <source>
        <dbReference type="SAM" id="MobiDB-lite"/>
    </source>
</evidence>
<dbReference type="Proteomes" id="UP000183809">
    <property type="component" value="Unassembled WGS sequence"/>
</dbReference>
<proteinExistence type="predicted"/>
<protein>
    <recommendedName>
        <fullName evidence="2">Extracellular mutant protein 11 C-terminal domain-containing protein</fullName>
    </recommendedName>
</protein>
<dbReference type="STRING" id="236234.A0A1J9QL04"/>
<dbReference type="GO" id="GO:0042790">
    <property type="term" value="P:nucleolar large rRNA transcription by RNA polymerase I"/>
    <property type="evidence" value="ECO:0007669"/>
    <property type="project" value="TreeGrafter"/>
</dbReference>
<feature type="compositionally biased region" description="Basic and acidic residues" evidence="1">
    <location>
        <begin position="316"/>
        <end position="326"/>
    </location>
</feature>
<comment type="caution">
    <text evidence="3">The sequence shown here is derived from an EMBL/GenBank/DDBJ whole genome shotgun (WGS) entry which is preliminary data.</text>
</comment>
<dbReference type="GeneID" id="31010784"/>
<keyword evidence="4" id="KW-1185">Reference proteome</keyword>
<feature type="compositionally biased region" description="Polar residues" evidence="1">
    <location>
        <begin position="52"/>
        <end position="68"/>
    </location>
</feature>
<evidence type="ECO:0000313" key="4">
    <source>
        <dbReference type="Proteomes" id="UP000183809"/>
    </source>
</evidence>
<feature type="compositionally biased region" description="Polar residues" evidence="1">
    <location>
        <begin position="305"/>
        <end position="315"/>
    </location>
</feature>
<feature type="region of interest" description="Disordered" evidence="1">
    <location>
        <begin position="169"/>
        <end position="233"/>
    </location>
</feature>
<organism evidence="3 4">
    <name type="scientific">Diplodia corticola</name>
    <dbReference type="NCBI Taxonomy" id="236234"/>
    <lineage>
        <taxon>Eukaryota</taxon>
        <taxon>Fungi</taxon>
        <taxon>Dikarya</taxon>
        <taxon>Ascomycota</taxon>
        <taxon>Pezizomycotina</taxon>
        <taxon>Dothideomycetes</taxon>
        <taxon>Dothideomycetes incertae sedis</taxon>
        <taxon>Botryosphaeriales</taxon>
        <taxon>Botryosphaeriaceae</taxon>
        <taxon>Diplodia</taxon>
    </lineage>
</organism>
<feature type="compositionally biased region" description="Basic and acidic residues" evidence="1">
    <location>
        <begin position="359"/>
        <end position="373"/>
    </location>
</feature>
<feature type="region of interest" description="Disordered" evidence="1">
    <location>
        <begin position="1"/>
        <end position="79"/>
    </location>
</feature>
<feature type="compositionally biased region" description="Acidic residues" evidence="1">
    <location>
        <begin position="184"/>
        <end position="199"/>
    </location>
</feature>
<feature type="region of interest" description="Disordered" evidence="1">
    <location>
        <begin position="470"/>
        <end position="497"/>
    </location>
</feature>
<feature type="region of interest" description="Disordered" evidence="1">
    <location>
        <begin position="258"/>
        <end position="387"/>
    </location>
</feature>
<dbReference type="InterPro" id="IPR029178">
    <property type="entry name" value="Ecm11_C"/>
</dbReference>